<evidence type="ECO:0000256" key="2">
    <source>
        <dbReference type="ARBA" id="ARBA00022837"/>
    </source>
</evidence>
<feature type="domain" description="EF-hand" evidence="4">
    <location>
        <begin position="156"/>
        <end position="186"/>
    </location>
</feature>
<evidence type="ECO:0000256" key="3">
    <source>
        <dbReference type="SAM" id="MobiDB-lite"/>
    </source>
</evidence>
<dbReference type="Gene3D" id="1.20.5.1500">
    <property type="match status" value="1"/>
</dbReference>
<dbReference type="Proteomes" id="UP000242450">
    <property type="component" value="Chromosome 20"/>
</dbReference>
<dbReference type="SUPFAM" id="SSF47473">
    <property type="entry name" value="EF-hand"/>
    <property type="match status" value="1"/>
</dbReference>
<dbReference type="PROSITE" id="PS50222">
    <property type="entry name" value="EF_HAND_2"/>
    <property type="match status" value="1"/>
</dbReference>
<reference evidence="5 6" key="1">
    <citation type="journal article" date="2018" name="Mol. Genet. Genomics">
        <title>The red deer Cervus elaphus genome CerEla1.0: sequencing, annotating, genes, and chromosomes.</title>
        <authorList>
            <person name="Bana N.A."/>
            <person name="Nyiri A."/>
            <person name="Nagy J."/>
            <person name="Frank K."/>
            <person name="Nagy T."/>
            <person name="Steger V."/>
            <person name="Schiller M."/>
            <person name="Lakatos P."/>
            <person name="Sugar L."/>
            <person name="Horn P."/>
            <person name="Barta E."/>
            <person name="Orosz L."/>
        </authorList>
    </citation>
    <scope>NUCLEOTIDE SEQUENCE [LARGE SCALE GENOMIC DNA]</scope>
    <source>
        <strain evidence="5">Hungarian</strain>
    </source>
</reference>
<evidence type="ECO:0000259" key="4">
    <source>
        <dbReference type="PROSITE" id="PS50222"/>
    </source>
</evidence>
<dbReference type="SMART" id="SM00054">
    <property type="entry name" value="EFh"/>
    <property type="match status" value="1"/>
</dbReference>
<evidence type="ECO:0000313" key="5">
    <source>
        <dbReference type="EMBL" id="OWK05285.1"/>
    </source>
</evidence>
<dbReference type="EMBL" id="MKHE01000020">
    <property type="protein sequence ID" value="OWK05285.1"/>
    <property type="molecule type" value="Genomic_DNA"/>
</dbReference>
<feature type="region of interest" description="Disordered" evidence="3">
    <location>
        <begin position="101"/>
        <end position="143"/>
    </location>
</feature>
<sequence length="206" mass="23055">METLMQPRACAPLLKSSPDLDWNGVAPKHQSSLPPQAKNLKKPRPTPASRPDEASASSNLPKEEKEQQEAIEYIDEVQNEIDRLNEQASPQFGICTQAAALQPQPVNSKGESRRVQGGHQGPEGRQAEGSPRGLVHGSAHCSSDAYGQGRKEPYYITQLFQAADKNQDNQICFEEFLYILGKLVKDYHLQYHRQLCAHYCTQHSLY</sequence>
<name>A0A212CH74_CEREH</name>
<keyword evidence="6" id="KW-1185">Reference proteome</keyword>
<dbReference type="PROSITE" id="PS00018">
    <property type="entry name" value="EF_HAND_1"/>
    <property type="match status" value="1"/>
</dbReference>
<dbReference type="InterPro" id="IPR011992">
    <property type="entry name" value="EF-hand-dom_pair"/>
</dbReference>
<evidence type="ECO:0000313" key="6">
    <source>
        <dbReference type="Proteomes" id="UP000242450"/>
    </source>
</evidence>
<protein>
    <recommendedName>
        <fullName evidence="4">EF-hand domain-containing protein</fullName>
    </recommendedName>
</protein>
<comment type="caution">
    <text evidence="5">The sequence shown here is derived from an EMBL/GenBank/DDBJ whole genome shotgun (WGS) entry which is preliminary data.</text>
</comment>
<evidence type="ECO:0000256" key="1">
    <source>
        <dbReference type="ARBA" id="ARBA00022723"/>
    </source>
</evidence>
<gene>
    <name evidence="5" type="ORF">Celaphus_00001996</name>
</gene>
<dbReference type="OrthoDB" id="9648995at2759"/>
<dbReference type="Gene3D" id="1.10.238.10">
    <property type="entry name" value="EF-hand"/>
    <property type="match status" value="1"/>
</dbReference>
<dbReference type="AlphaFoldDB" id="A0A212CH74"/>
<proteinExistence type="predicted"/>
<feature type="region of interest" description="Disordered" evidence="3">
    <location>
        <begin position="1"/>
        <end position="70"/>
    </location>
</feature>
<organism evidence="5 6">
    <name type="scientific">Cervus elaphus hippelaphus</name>
    <name type="common">European red deer</name>
    <dbReference type="NCBI Taxonomy" id="46360"/>
    <lineage>
        <taxon>Eukaryota</taxon>
        <taxon>Metazoa</taxon>
        <taxon>Chordata</taxon>
        <taxon>Craniata</taxon>
        <taxon>Vertebrata</taxon>
        <taxon>Euteleostomi</taxon>
        <taxon>Mammalia</taxon>
        <taxon>Eutheria</taxon>
        <taxon>Laurasiatheria</taxon>
        <taxon>Artiodactyla</taxon>
        <taxon>Ruminantia</taxon>
        <taxon>Pecora</taxon>
        <taxon>Cervidae</taxon>
        <taxon>Cervinae</taxon>
        <taxon>Cervus</taxon>
    </lineage>
</organism>
<keyword evidence="1" id="KW-0479">Metal-binding</keyword>
<accession>A0A212CH74</accession>
<dbReference type="InterPro" id="IPR002048">
    <property type="entry name" value="EF_hand_dom"/>
</dbReference>
<dbReference type="GO" id="GO:0005509">
    <property type="term" value="F:calcium ion binding"/>
    <property type="evidence" value="ECO:0007669"/>
    <property type="project" value="InterPro"/>
</dbReference>
<keyword evidence="2" id="KW-0106">Calcium</keyword>
<dbReference type="InterPro" id="IPR018247">
    <property type="entry name" value="EF_Hand_1_Ca_BS"/>
</dbReference>